<reference evidence="10" key="1">
    <citation type="submission" date="2021-02" db="EMBL/GenBank/DDBJ databases">
        <authorList>
            <person name="Nowell W R."/>
        </authorList>
    </citation>
    <scope>NUCLEOTIDE SEQUENCE</scope>
</reference>
<evidence type="ECO:0000313" key="11">
    <source>
        <dbReference type="EMBL" id="CAF4020654.1"/>
    </source>
</evidence>
<evidence type="ECO:0000256" key="1">
    <source>
        <dbReference type="ARBA" id="ARBA00008575"/>
    </source>
</evidence>
<comment type="similarity">
    <text evidence="1">Belongs to the ABC transporter superfamily. ABCD family. Peroxisomal fatty acyl CoA transporter (TC 3.A.1.203) subfamily.</text>
</comment>
<dbReference type="InterPro" id="IPR003439">
    <property type="entry name" value="ABC_transporter-like_ATP-bd"/>
</dbReference>
<dbReference type="Gene3D" id="3.40.50.300">
    <property type="entry name" value="P-loop containing nucleotide triphosphate hydrolases"/>
    <property type="match status" value="1"/>
</dbReference>
<dbReference type="InterPro" id="IPR050835">
    <property type="entry name" value="ABC_transporter_sub-D"/>
</dbReference>
<evidence type="ECO:0000313" key="12">
    <source>
        <dbReference type="Proteomes" id="UP000677228"/>
    </source>
</evidence>
<accession>A0A8S2ELC3</accession>
<dbReference type="PANTHER" id="PTHR11384:SF59">
    <property type="entry name" value="LYSOSOMAL COBALAMIN TRANSPORTER ABCD4"/>
    <property type="match status" value="1"/>
</dbReference>
<evidence type="ECO:0000256" key="3">
    <source>
        <dbReference type="ARBA" id="ARBA00022692"/>
    </source>
</evidence>
<dbReference type="AlphaFoldDB" id="A0A8S2ELC3"/>
<protein>
    <recommendedName>
        <fullName evidence="9">ABC transporter domain-containing protein</fullName>
    </recommendedName>
</protein>
<evidence type="ECO:0000256" key="5">
    <source>
        <dbReference type="ARBA" id="ARBA00022840"/>
    </source>
</evidence>
<dbReference type="InterPro" id="IPR003593">
    <property type="entry name" value="AAA+_ATPase"/>
</dbReference>
<gene>
    <name evidence="10" type="ORF">OVA965_LOCUS24489</name>
    <name evidence="11" type="ORF">TMI583_LOCUS25206</name>
</gene>
<dbReference type="PROSITE" id="PS50893">
    <property type="entry name" value="ABC_TRANSPORTER_2"/>
    <property type="match status" value="1"/>
</dbReference>
<dbReference type="GO" id="GO:0005324">
    <property type="term" value="F:long-chain fatty acid transmembrane transporter activity"/>
    <property type="evidence" value="ECO:0007669"/>
    <property type="project" value="TreeGrafter"/>
</dbReference>
<keyword evidence="5" id="KW-0067">ATP-binding</keyword>
<dbReference type="GO" id="GO:0007031">
    <property type="term" value="P:peroxisome organization"/>
    <property type="evidence" value="ECO:0007669"/>
    <property type="project" value="TreeGrafter"/>
</dbReference>
<dbReference type="SMART" id="SM00382">
    <property type="entry name" value="AAA"/>
    <property type="match status" value="1"/>
</dbReference>
<dbReference type="GO" id="GO:0015910">
    <property type="term" value="P:long-chain fatty acid import into peroxisome"/>
    <property type="evidence" value="ECO:0007669"/>
    <property type="project" value="TreeGrafter"/>
</dbReference>
<comment type="caution">
    <text evidence="10">The sequence shown here is derived from an EMBL/GenBank/DDBJ whole genome shotgun (WGS) entry which is preliminary data.</text>
</comment>
<name>A0A8S2ELC3_9BILA</name>
<evidence type="ECO:0000256" key="7">
    <source>
        <dbReference type="ARBA" id="ARBA00023136"/>
    </source>
</evidence>
<feature type="domain" description="ABC transporter" evidence="9">
    <location>
        <begin position="121"/>
        <end position="383"/>
    </location>
</feature>
<evidence type="ECO:0000256" key="8">
    <source>
        <dbReference type="SAM" id="Phobius"/>
    </source>
</evidence>
<feature type="transmembrane region" description="Helical" evidence="8">
    <location>
        <begin position="7"/>
        <end position="27"/>
    </location>
</feature>
<feature type="non-terminal residue" evidence="10">
    <location>
        <position position="555"/>
    </location>
</feature>
<keyword evidence="7 8" id="KW-0472">Membrane</keyword>
<sequence>MVSRNEKVWSLSNIVTYLLPVVLFVYFRKIENQSPSDAIKYLGIISFYKYLFDLLYTLICVTESLLITITMGERLYQLKLKLISLIEYQLKSFKNELQLDIRQFNLNLFEMKYMTITIPSLKLLGMMEKYDDETTNANIILQKNLNLKAERGQCVLITGSTGCGKTSLFRICAELWPCYYHTTPSLLQLPERHSIIFVPQRPYLPEGTLRFQTTFLLERYYNSMSNGPTRNNDSIRQRKGLRYNEIEQLFKLVNMGYLLKRYDLDIIYDWPSLLSIGEQQRISFIRLFALFTYYTPPSSQLHLKYLIMFDESTSAIDIETEKIIYCYMKEKLKLWFITISHRQQALIKYHDIEFKLYTSKQQEQQNEIAEVELSSVIFPDSSTRSACNDDKRRSIVEENQYPVTAKSIAALNTCPSSSSPLSSTSSTVAASPPRFTNSNNIIDIYTDKLNSSPQCSSFILFKIWTIIHLPYINDSSQHHRCHHLRIQTYLAWLCTLTANGCYTYLSYRLVSQLGYVFSVLNEYSATTVTLQTSKERIRNEALSLTLHTIGIIILY</sequence>
<keyword evidence="4" id="KW-0547">Nucleotide-binding</keyword>
<dbReference type="SUPFAM" id="SSF52540">
    <property type="entry name" value="P-loop containing nucleoside triphosphate hydrolases"/>
    <property type="match status" value="1"/>
</dbReference>
<evidence type="ECO:0000256" key="2">
    <source>
        <dbReference type="ARBA" id="ARBA00022448"/>
    </source>
</evidence>
<dbReference type="GO" id="GO:0042760">
    <property type="term" value="P:very long-chain fatty acid catabolic process"/>
    <property type="evidence" value="ECO:0007669"/>
    <property type="project" value="TreeGrafter"/>
</dbReference>
<dbReference type="InterPro" id="IPR027417">
    <property type="entry name" value="P-loop_NTPase"/>
</dbReference>
<organism evidence="10 12">
    <name type="scientific">Didymodactylos carnosus</name>
    <dbReference type="NCBI Taxonomy" id="1234261"/>
    <lineage>
        <taxon>Eukaryota</taxon>
        <taxon>Metazoa</taxon>
        <taxon>Spiralia</taxon>
        <taxon>Gnathifera</taxon>
        <taxon>Rotifera</taxon>
        <taxon>Eurotatoria</taxon>
        <taxon>Bdelloidea</taxon>
        <taxon>Philodinida</taxon>
        <taxon>Philodinidae</taxon>
        <taxon>Didymodactylos</taxon>
    </lineage>
</organism>
<dbReference type="GO" id="GO:0005778">
    <property type="term" value="C:peroxisomal membrane"/>
    <property type="evidence" value="ECO:0007669"/>
    <property type="project" value="TreeGrafter"/>
</dbReference>
<feature type="transmembrane region" description="Helical" evidence="8">
    <location>
        <begin position="47"/>
        <end position="71"/>
    </location>
</feature>
<evidence type="ECO:0000313" key="10">
    <source>
        <dbReference type="EMBL" id="CAF1211811.1"/>
    </source>
</evidence>
<dbReference type="EMBL" id="CAJOBA010036312">
    <property type="protein sequence ID" value="CAF4020654.1"/>
    <property type="molecule type" value="Genomic_DNA"/>
</dbReference>
<dbReference type="Proteomes" id="UP000677228">
    <property type="component" value="Unassembled WGS sequence"/>
</dbReference>
<dbReference type="Proteomes" id="UP000682733">
    <property type="component" value="Unassembled WGS sequence"/>
</dbReference>
<keyword evidence="6 8" id="KW-1133">Transmembrane helix</keyword>
<keyword evidence="3 8" id="KW-0812">Transmembrane</keyword>
<keyword evidence="2" id="KW-0813">Transport</keyword>
<dbReference type="GO" id="GO:0016887">
    <property type="term" value="F:ATP hydrolysis activity"/>
    <property type="evidence" value="ECO:0007669"/>
    <property type="project" value="InterPro"/>
</dbReference>
<dbReference type="GO" id="GO:0005524">
    <property type="term" value="F:ATP binding"/>
    <property type="evidence" value="ECO:0007669"/>
    <property type="project" value="UniProtKB-KW"/>
</dbReference>
<dbReference type="EMBL" id="CAJNOK010014781">
    <property type="protein sequence ID" value="CAF1211811.1"/>
    <property type="molecule type" value="Genomic_DNA"/>
</dbReference>
<evidence type="ECO:0000256" key="4">
    <source>
        <dbReference type="ARBA" id="ARBA00022741"/>
    </source>
</evidence>
<dbReference type="PANTHER" id="PTHR11384">
    <property type="entry name" value="ATP-BINDING CASSETTE, SUB-FAMILY D MEMBER"/>
    <property type="match status" value="1"/>
</dbReference>
<dbReference type="GO" id="GO:0006635">
    <property type="term" value="P:fatty acid beta-oxidation"/>
    <property type="evidence" value="ECO:0007669"/>
    <property type="project" value="TreeGrafter"/>
</dbReference>
<evidence type="ECO:0000256" key="6">
    <source>
        <dbReference type="ARBA" id="ARBA00022989"/>
    </source>
</evidence>
<dbReference type="GO" id="GO:0042626">
    <property type="term" value="F:ATPase-coupled transmembrane transporter activity"/>
    <property type="evidence" value="ECO:0007669"/>
    <property type="project" value="TreeGrafter"/>
</dbReference>
<dbReference type="Pfam" id="PF00005">
    <property type="entry name" value="ABC_tran"/>
    <property type="match status" value="1"/>
</dbReference>
<evidence type="ECO:0000259" key="9">
    <source>
        <dbReference type="PROSITE" id="PS50893"/>
    </source>
</evidence>
<proteinExistence type="inferred from homology"/>
<feature type="non-terminal residue" evidence="10">
    <location>
        <position position="1"/>
    </location>
</feature>